<dbReference type="EC" id="2.4.1.122" evidence="4"/>
<dbReference type="Gene3D" id="3.50.4.10">
    <property type="entry name" value="Hepatocyte Growth Factor"/>
    <property type="match status" value="1"/>
</dbReference>
<dbReference type="Proteomes" id="UP001305779">
    <property type="component" value="Unassembled WGS sequence"/>
</dbReference>
<keyword evidence="5" id="KW-0328">Glycosyltransferase</keyword>
<comment type="subcellular location">
    <subcellularLocation>
        <location evidence="1">Membrane</location>
        <topology evidence="1">Single-pass type II membrane protein</topology>
    </subcellularLocation>
</comment>
<comment type="pathway">
    <text evidence="2">Protein modification; protein glycosylation.</text>
</comment>
<keyword evidence="11" id="KW-0472">Membrane</keyword>
<evidence type="ECO:0000259" key="13">
    <source>
        <dbReference type="Pfam" id="PF02434"/>
    </source>
</evidence>
<evidence type="ECO:0000256" key="8">
    <source>
        <dbReference type="ARBA" id="ARBA00022741"/>
    </source>
</evidence>
<sequence length="454" mass="51268">MVAMKPVLAKKQLLGLISFITSGAFLYTFCFLDADRGRISPQYINSPALPCSALDGADDVVIVLKTGSTELDAKLPVHLSMTLQCYHHSLIFSDAAETFHGHLIIDALESVSTNIKEDNDDFELYRRLRAHGRSSLNASEIHGEAQSVSATGHVDNPGWRLDKWKFLVSTLSLAPNLIEVPMVNRTFHEYPDKKWYVFIEADTYILWSSLLDYLSTLDPSQPLYAGSRVYVGDVAFAHGGSGFIVSHSAMQSMVQHYQAQQEDIERFVDQHWAGDCVLGKVFADIDINLTEIWPHMQGDHPGNVAYVGPDGRSIRAAAEKAYWCKQAVSYHQMRPDMIHDLWQWEQELLQQGGRGGITHGEMFFEYVLPRMGIFGTDWDNESENSDELSNVSTIEECRAECELTKSCVQFAFDQERHRCRHYRLPRLGKAAQNVHSGWMLERIRQLADGMGSCE</sequence>
<dbReference type="InterPro" id="IPR003609">
    <property type="entry name" value="Pan_app"/>
</dbReference>
<gene>
    <name evidence="14" type="ORF">PRZ48_003790</name>
</gene>
<accession>A0ABR0EX48</accession>
<keyword evidence="9" id="KW-0735">Signal-anchor</keyword>
<comment type="caution">
    <text evidence="14">The sequence shown here is derived from an EMBL/GenBank/DDBJ whole genome shotgun (WGS) entry which is preliminary data.</text>
</comment>
<feature type="domain" description="Fringe-like glycosyltransferase" evidence="13">
    <location>
        <begin position="191"/>
        <end position="291"/>
    </location>
</feature>
<evidence type="ECO:0000256" key="1">
    <source>
        <dbReference type="ARBA" id="ARBA00004606"/>
    </source>
</evidence>
<organism evidence="14 15">
    <name type="scientific">Zasmidium cellare</name>
    <name type="common">Wine cellar mold</name>
    <name type="synonym">Racodium cellare</name>
    <dbReference type="NCBI Taxonomy" id="395010"/>
    <lineage>
        <taxon>Eukaryota</taxon>
        <taxon>Fungi</taxon>
        <taxon>Dikarya</taxon>
        <taxon>Ascomycota</taxon>
        <taxon>Pezizomycotina</taxon>
        <taxon>Dothideomycetes</taxon>
        <taxon>Dothideomycetidae</taxon>
        <taxon>Mycosphaerellales</taxon>
        <taxon>Mycosphaerellaceae</taxon>
        <taxon>Zasmidium</taxon>
    </lineage>
</organism>
<evidence type="ECO:0000313" key="14">
    <source>
        <dbReference type="EMBL" id="KAK4505825.1"/>
    </source>
</evidence>
<dbReference type="PANTHER" id="PTHR23033">
    <property type="entry name" value="BETA1,3-GALACTOSYLTRANSFERASE"/>
    <property type="match status" value="1"/>
</dbReference>
<dbReference type="PANTHER" id="PTHR23033:SF47">
    <property type="entry name" value="APPLE DOMAIN-CONTAINING PROTEIN-RELATED"/>
    <property type="match status" value="1"/>
</dbReference>
<dbReference type="InterPro" id="IPR003378">
    <property type="entry name" value="Fringe-like_glycosylTrfase"/>
</dbReference>
<evidence type="ECO:0000256" key="7">
    <source>
        <dbReference type="ARBA" id="ARBA00022692"/>
    </source>
</evidence>
<feature type="domain" description="Apple" evidence="12">
    <location>
        <begin position="384"/>
        <end position="423"/>
    </location>
</feature>
<keyword evidence="15" id="KW-1185">Reference proteome</keyword>
<evidence type="ECO:0000256" key="4">
    <source>
        <dbReference type="ARBA" id="ARBA00012557"/>
    </source>
</evidence>
<keyword evidence="7" id="KW-0812">Transmembrane</keyword>
<evidence type="ECO:0000256" key="5">
    <source>
        <dbReference type="ARBA" id="ARBA00022676"/>
    </source>
</evidence>
<dbReference type="EMBL" id="JAXOVC010000002">
    <property type="protein sequence ID" value="KAK4505825.1"/>
    <property type="molecule type" value="Genomic_DNA"/>
</dbReference>
<reference evidence="14 15" key="1">
    <citation type="journal article" date="2023" name="G3 (Bethesda)">
        <title>A chromosome-level genome assembly of Zasmidium syzygii isolated from banana leaves.</title>
        <authorList>
            <person name="van Westerhoven A.C."/>
            <person name="Mehrabi R."/>
            <person name="Talebi R."/>
            <person name="Steentjes M.B.F."/>
            <person name="Corcolon B."/>
            <person name="Chong P.A."/>
            <person name="Kema G.H.J."/>
            <person name="Seidl M.F."/>
        </authorList>
    </citation>
    <scope>NUCLEOTIDE SEQUENCE [LARGE SCALE GENOMIC DNA]</scope>
    <source>
        <strain evidence="14 15">P124</strain>
    </source>
</reference>
<evidence type="ECO:0000259" key="12">
    <source>
        <dbReference type="Pfam" id="PF00024"/>
    </source>
</evidence>
<evidence type="ECO:0000256" key="10">
    <source>
        <dbReference type="ARBA" id="ARBA00022989"/>
    </source>
</evidence>
<evidence type="ECO:0000256" key="9">
    <source>
        <dbReference type="ARBA" id="ARBA00022968"/>
    </source>
</evidence>
<comment type="similarity">
    <text evidence="3">Belongs to the glycosyltransferase 31 family. Beta3-Gal-T subfamily.</text>
</comment>
<evidence type="ECO:0000256" key="11">
    <source>
        <dbReference type="ARBA" id="ARBA00023136"/>
    </source>
</evidence>
<protein>
    <recommendedName>
        <fullName evidence="4">N-acetylgalactosaminide beta-1,3-galactosyltransferase</fullName>
        <ecNumber evidence="4">2.4.1.122</ecNumber>
    </recommendedName>
</protein>
<proteinExistence type="inferred from homology"/>
<dbReference type="InterPro" id="IPR026050">
    <property type="entry name" value="C1GALT1/C1GALT1_chp1"/>
</dbReference>
<keyword evidence="6" id="KW-0808">Transferase</keyword>
<dbReference type="Pfam" id="PF00024">
    <property type="entry name" value="PAN_1"/>
    <property type="match status" value="1"/>
</dbReference>
<evidence type="ECO:0000256" key="6">
    <source>
        <dbReference type="ARBA" id="ARBA00022679"/>
    </source>
</evidence>
<evidence type="ECO:0000256" key="3">
    <source>
        <dbReference type="ARBA" id="ARBA00006462"/>
    </source>
</evidence>
<dbReference type="Gene3D" id="3.90.550.50">
    <property type="match status" value="1"/>
</dbReference>
<evidence type="ECO:0000256" key="2">
    <source>
        <dbReference type="ARBA" id="ARBA00004922"/>
    </source>
</evidence>
<name>A0ABR0EX48_ZASCE</name>
<keyword evidence="8" id="KW-0547">Nucleotide-binding</keyword>
<keyword evidence="10" id="KW-1133">Transmembrane helix</keyword>
<dbReference type="Pfam" id="PF02434">
    <property type="entry name" value="Fringe"/>
    <property type="match status" value="1"/>
</dbReference>
<evidence type="ECO:0000313" key="15">
    <source>
        <dbReference type="Proteomes" id="UP001305779"/>
    </source>
</evidence>